<evidence type="ECO:0008006" key="3">
    <source>
        <dbReference type="Google" id="ProtNLM"/>
    </source>
</evidence>
<dbReference type="AlphaFoldDB" id="A0AAU8MQ07"/>
<dbReference type="EMBL" id="CP159925">
    <property type="protein sequence ID" value="XCO74377.1"/>
    <property type="molecule type" value="Genomic_DNA"/>
</dbReference>
<reference evidence="2" key="1">
    <citation type="submission" date="2024-06" db="EMBL/GenBank/DDBJ databases">
        <authorList>
            <person name="Li S."/>
        </authorList>
    </citation>
    <scope>NUCLEOTIDE SEQUENCE</scope>
    <source>
        <strain evidence="2">SR10</strain>
    </source>
</reference>
<feature type="compositionally biased region" description="Pro residues" evidence="1">
    <location>
        <begin position="207"/>
        <end position="217"/>
    </location>
</feature>
<feature type="region of interest" description="Disordered" evidence="1">
    <location>
        <begin position="183"/>
        <end position="217"/>
    </location>
</feature>
<sequence>MRGNALPLTVLALSALCACQPASRGGGNAVEDTTIEVERSGGGADSPVYRLRIDGNGIAMFSAPDASGRHPLRHSNGEVMAMHPLDEAQHVALVGLLNSQAFAALAPRYEAGGKNGALTTITVAGRAGKRRVTQYAVACLRDSKRPGAVPSNAIGAGSGFVPDVFCEAVDLIENASCAGYWSAQIRPPRDPSDPRLSPPERCRLPTQGPPGGAPPML</sequence>
<dbReference type="RefSeq" id="WP_363797224.1">
    <property type="nucleotide sequence ID" value="NZ_CP159925.1"/>
</dbReference>
<evidence type="ECO:0000313" key="2">
    <source>
        <dbReference type="EMBL" id="XCO74377.1"/>
    </source>
</evidence>
<gene>
    <name evidence="2" type="ORF">ABU614_18640</name>
</gene>
<evidence type="ECO:0000256" key="1">
    <source>
        <dbReference type="SAM" id="MobiDB-lite"/>
    </source>
</evidence>
<feature type="compositionally biased region" description="Basic and acidic residues" evidence="1">
    <location>
        <begin position="187"/>
        <end position="203"/>
    </location>
</feature>
<dbReference type="PROSITE" id="PS51257">
    <property type="entry name" value="PROKAR_LIPOPROTEIN"/>
    <property type="match status" value="1"/>
</dbReference>
<protein>
    <recommendedName>
        <fullName evidence="3">Lipoprotein</fullName>
    </recommendedName>
</protein>
<accession>A0AAU8MQ07</accession>
<name>A0AAU8MQ07_9GAMM</name>
<proteinExistence type="predicted"/>
<organism evidence="2">
    <name type="scientific">Lysobacter firmicutimachus</name>
    <dbReference type="NCBI Taxonomy" id="1792846"/>
    <lineage>
        <taxon>Bacteria</taxon>
        <taxon>Pseudomonadati</taxon>
        <taxon>Pseudomonadota</taxon>
        <taxon>Gammaproteobacteria</taxon>
        <taxon>Lysobacterales</taxon>
        <taxon>Lysobacteraceae</taxon>
        <taxon>Lysobacter</taxon>
    </lineage>
</organism>